<dbReference type="PANTHER" id="PTHR11125">
    <property type="entry name" value="SUPPRESSOR OF TY 5"/>
    <property type="match status" value="1"/>
</dbReference>
<keyword evidence="14" id="KW-0251">Elongation factor</keyword>
<dbReference type="CDD" id="cd06081">
    <property type="entry name" value="KOW_Spt5_1"/>
    <property type="match status" value="1"/>
</dbReference>
<feature type="compositionally biased region" description="Polar residues" evidence="10">
    <location>
        <begin position="864"/>
        <end position="874"/>
    </location>
</feature>
<evidence type="ECO:0000256" key="7">
    <source>
        <dbReference type="ARBA" id="ARBA00024691"/>
    </source>
</evidence>
<feature type="region of interest" description="Disordered" evidence="10">
    <location>
        <begin position="745"/>
        <end position="981"/>
    </location>
</feature>
<dbReference type="Pfam" id="PF11942">
    <property type="entry name" value="Spt5_N"/>
    <property type="match status" value="1"/>
</dbReference>
<dbReference type="Gene3D" id="3.30.70.940">
    <property type="entry name" value="NusG, N-terminal domain"/>
    <property type="match status" value="1"/>
</dbReference>
<evidence type="ECO:0000256" key="10">
    <source>
        <dbReference type="SAM" id="MobiDB-lite"/>
    </source>
</evidence>
<dbReference type="GO" id="GO:0003729">
    <property type="term" value="F:mRNA binding"/>
    <property type="evidence" value="ECO:0007669"/>
    <property type="project" value="TreeGrafter"/>
</dbReference>
<dbReference type="SMART" id="SM01104">
    <property type="entry name" value="CTD"/>
    <property type="match status" value="1"/>
</dbReference>
<evidence type="ECO:0000256" key="5">
    <source>
        <dbReference type="ARBA" id="ARBA00023163"/>
    </source>
</evidence>
<dbReference type="PANTHER" id="PTHR11125:SF7">
    <property type="entry name" value="TRANSCRIPTION ELONGATION FACTOR SPT5"/>
    <property type="match status" value="1"/>
</dbReference>
<dbReference type="CDD" id="cd06085">
    <property type="entry name" value="KOW_Spt5_5"/>
    <property type="match status" value="1"/>
</dbReference>
<dbReference type="InterPro" id="IPR041978">
    <property type="entry name" value="KOW_Spt5_5"/>
</dbReference>
<dbReference type="FunFam" id="3.30.70.940:FF:000005">
    <property type="entry name" value="Transcription elongation factor SPT5"/>
    <property type="match status" value="1"/>
</dbReference>
<sequence length="981" mass="105942">MATFANANYASDEEDDDFEEPSGGKRQNADEDNEENGVDIEDDDDEEEEEDDEEDEEEDEDEGLPQRKRQRKVPLNPFIETEAAVDEEEEDAEEDEDDLNREDGFIDRSENDLREYPRDDHRHRIFDLQREQEQEPDLEEIAKQLAKRHGRGTRGTLENGPVPRRMLLPSVSDPSIWGIKCKPGKEREVVYAVHRKIVERSTSKQPFQIISVMERGEVMQGYIYVEARKLSHVLECLQGVTNCYASSKALLVPIKEMPDLLHIVKKPDVQPASWARYKRGKYAGDLVQVEAVGENGLEVRIKIVPRIDYTNKSKLDADGKRKRPGFVNPAANRPPQRLFSEVEARRSLPGLTSQNVEGVKYFVLGGERYRDGYLIKDVKISALETENVSPTLEEVSKFASGGEDGTDSLDLAALAASIKSSAGQSTYQPGDLVEVYDGEQQGTIGRAKTITGDIVSLLVTEGGLKGTMLEVPMKGLRKRFKEGDHVKVTGTSRFRDEVGMVVRIVDDKVTILSDVSMQEITVFSKDLKEAGDIGSVNVSTFNLHDLVQIDPSTSACIVKVDRESLKVVDQNGTLRTIMHSQVSNVVTRTNGVATDRNGSEIRIGDTVREISGESRTGVIKHLFRAFAFLHSRDVTENTGIWVARTNNLATIAAKGGRIQGTTGPDLTKMNPALQRGGPGAMPPPPIVARVAGRDRTIGQTVTVRSGPYKGSLGIVKDANDKTARVELHARNKIITIEKQKLGFKDPQTGGTMSYEAFAAPNKGKGGPSSGPPSRTPGGFGGATPRGGWSGSRTPVADYSGSRTPAWAAGGGGRTPAWAADGGRTPGYAGGNKTPAWGDGSRSVYAGNRTPAWNAGSRTPYAPSDDSTSAWSAGSKTPGRNFDSYTPNDFSSAPTPGGATPASAPTPAPVSAPTPGAYGGGWNDAPTPGAYNAPTPGAYGGGKKYGGGGYDAPTPGAYTAQTPGAWEEDDDVPSYRDATPED</sequence>
<feature type="compositionally biased region" description="Acidic residues" evidence="10">
    <location>
        <begin position="30"/>
        <end position="63"/>
    </location>
</feature>
<keyword evidence="5 9" id="KW-0804">Transcription</keyword>
<organism evidence="14 15">
    <name type="scientific">Ascobolus immersus RN42</name>
    <dbReference type="NCBI Taxonomy" id="1160509"/>
    <lineage>
        <taxon>Eukaryota</taxon>
        <taxon>Fungi</taxon>
        <taxon>Dikarya</taxon>
        <taxon>Ascomycota</taxon>
        <taxon>Pezizomycotina</taxon>
        <taxon>Pezizomycetes</taxon>
        <taxon>Pezizales</taxon>
        <taxon>Ascobolaceae</taxon>
        <taxon>Ascobolus</taxon>
    </lineage>
</organism>
<dbReference type="InterPro" id="IPR041973">
    <property type="entry name" value="KOW_Spt5_1"/>
</dbReference>
<dbReference type="InterPro" id="IPR039385">
    <property type="entry name" value="NGN_Euk"/>
</dbReference>
<dbReference type="InterPro" id="IPR006645">
    <property type="entry name" value="NGN-like_dom"/>
</dbReference>
<keyword evidence="6 9" id="KW-0539">Nucleus</keyword>
<dbReference type="GO" id="GO:0032784">
    <property type="term" value="P:regulation of DNA-templated transcription elongation"/>
    <property type="evidence" value="ECO:0007669"/>
    <property type="project" value="InterPro"/>
</dbReference>
<comment type="similarity">
    <text evidence="2 9">Belongs to the SPT5 family.</text>
</comment>
<protein>
    <recommendedName>
        <fullName evidence="3 9">Transcription elongation factor SPT5</fullName>
    </recommendedName>
</protein>
<dbReference type="AlphaFoldDB" id="A0A3N4ID19"/>
<evidence type="ECO:0000256" key="9">
    <source>
        <dbReference type="PIRNR" id="PIRNR036945"/>
    </source>
</evidence>
<feature type="compositionally biased region" description="Low complexity" evidence="10">
    <location>
        <begin position="890"/>
        <end position="902"/>
    </location>
</feature>
<dbReference type="InterPro" id="IPR008991">
    <property type="entry name" value="Translation_prot_SH3-like_sf"/>
</dbReference>
<dbReference type="Pfam" id="PF23037">
    <property type="entry name" value="KOWx_SPT5"/>
    <property type="match status" value="1"/>
</dbReference>
<dbReference type="Pfam" id="PF23042">
    <property type="entry name" value="KOW1_SPT5"/>
    <property type="match status" value="1"/>
</dbReference>
<evidence type="ECO:0000313" key="14">
    <source>
        <dbReference type="EMBL" id="RPA84005.1"/>
    </source>
</evidence>
<dbReference type="GO" id="GO:0006368">
    <property type="term" value="P:transcription elongation by RNA polymerase II"/>
    <property type="evidence" value="ECO:0007669"/>
    <property type="project" value="TreeGrafter"/>
</dbReference>
<dbReference type="EMBL" id="ML119661">
    <property type="protein sequence ID" value="RPA84005.1"/>
    <property type="molecule type" value="Genomic_DNA"/>
</dbReference>
<dbReference type="GO" id="GO:0006357">
    <property type="term" value="P:regulation of transcription by RNA polymerase II"/>
    <property type="evidence" value="ECO:0007669"/>
    <property type="project" value="InterPro"/>
</dbReference>
<dbReference type="InterPro" id="IPR041977">
    <property type="entry name" value="KOW_Spt5_4"/>
</dbReference>
<dbReference type="CDD" id="cd06083">
    <property type="entry name" value="KOW_Spt5_3"/>
    <property type="match status" value="1"/>
</dbReference>
<dbReference type="InterPro" id="IPR005824">
    <property type="entry name" value="KOW"/>
</dbReference>
<evidence type="ECO:0000256" key="6">
    <source>
        <dbReference type="ARBA" id="ARBA00023242"/>
    </source>
</evidence>
<dbReference type="PIRSF" id="PIRSF036945">
    <property type="entry name" value="Spt5"/>
    <property type="match status" value="1"/>
</dbReference>
<feature type="compositionally biased region" description="Gly residues" evidence="10">
    <location>
        <begin position="777"/>
        <end position="789"/>
    </location>
</feature>
<dbReference type="InterPro" id="IPR024945">
    <property type="entry name" value="Spt5_C_dom"/>
</dbReference>
<dbReference type="Gene3D" id="2.30.30.30">
    <property type="match status" value="3"/>
</dbReference>
<dbReference type="CDD" id="cd06084">
    <property type="entry name" value="KOW_Spt5_4"/>
    <property type="match status" value="1"/>
</dbReference>
<evidence type="ECO:0000256" key="2">
    <source>
        <dbReference type="ARBA" id="ARBA00006956"/>
    </source>
</evidence>
<dbReference type="InterPro" id="IPR017071">
    <property type="entry name" value="TF_Spt5_eukaryote"/>
</dbReference>
<feature type="region of interest" description="Disordered" evidence="10">
    <location>
        <begin position="1"/>
        <end position="103"/>
    </location>
</feature>
<dbReference type="InterPro" id="IPR041975">
    <property type="entry name" value="KOW_Spt5_2"/>
</dbReference>
<feature type="domain" description="KOW" evidence="12">
    <location>
        <begin position="600"/>
        <end position="625"/>
    </location>
</feature>
<feature type="compositionally biased region" description="Gly residues" evidence="10">
    <location>
        <begin position="937"/>
        <end position="949"/>
    </location>
</feature>
<evidence type="ECO:0000256" key="8">
    <source>
        <dbReference type="ARBA" id="ARBA00025870"/>
    </source>
</evidence>
<evidence type="ECO:0000313" key="15">
    <source>
        <dbReference type="Proteomes" id="UP000275078"/>
    </source>
</evidence>
<dbReference type="OrthoDB" id="28901at2759"/>
<dbReference type="SMART" id="SM00739">
    <property type="entry name" value="KOW"/>
    <property type="match status" value="4"/>
</dbReference>
<name>A0A3N4ID19_ASCIM</name>
<dbReference type="Pfam" id="PF03439">
    <property type="entry name" value="Spt5-NGN"/>
    <property type="match status" value="1"/>
</dbReference>
<evidence type="ECO:0000256" key="1">
    <source>
        <dbReference type="ARBA" id="ARBA00004123"/>
    </source>
</evidence>
<dbReference type="Proteomes" id="UP000275078">
    <property type="component" value="Unassembled WGS sequence"/>
</dbReference>
<comment type="function">
    <text evidence="7 9">The SPT4-SPT5 complex mediates both activation and inhibition of transcription elongation, and plays a role in pre-mRNA processing. This complex seems to be important for the stability of the RNA polymerase II elongation machinery on the chromatin template but not for the inherent ability of this machinery to translocate down the gene.</text>
</comment>
<dbReference type="InterPro" id="IPR005100">
    <property type="entry name" value="NGN-domain"/>
</dbReference>
<dbReference type="CDD" id="cd06082">
    <property type="entry name" value="KOW_Spt5_2"/>
    <property type="match status" value="1"/>
</dbReference>
<dbReference type="InterPro" id="IPR057936">
    <property type="entry name" value="KOWx_Spt5"/>
</dbReference>
<dbReference type="Pfam" id="PF23284">
    <property type="entry name" value="KOW2_Spt5"/>
    <property type="match status" value="1"/>
</dbReference>
<feature type="domain" description="NusG-like N-terminal" evidence="11">
    <location>
        <begin position="173"/>
        <end position="264"/>
    </location>
</feature>
<keyword evidence="15" id="KW-1185">Reference proteome</keyword>
<dbReference type="GO" id="GO:0003746">
    <property type="term" value="F:translation elongation factor activity"/>
    <property type="evidence" value="ECO:0007669"/>
    <property type="project" value="UniProtKB-KW"/>
</dbReference>
<dbReference type="Pfam" id="PF23290">
    <property type="entry name" value="KOW5_SPT5"/>
    <property type="match status" value="1"/>
</dbReference>
<comment type="subcellular location">
    <subcellularLocation>
        <location evidence="1 9">Nucleus</location>
    </subcellularLocation>
</comment>
<evidence type="ECO:0000259" key="11">
    <source>
        <dbReference type="SMART" id="SM00738"/>
    </source>
</evidence>
<dbReference type="InterPro" id="IPR041976">
    <property type="entry name" value="KOW_Spt5_3"/>
</dbReference>
<dbReference type="InterPro" id="IPR014722">
    <property type="entry name" value="Rib_uL2_dom2"/>
</dbReference>
<accession>A0A3N4ID19</accession>
<evidence type="ECO:0000259" key="13">
    <source>
        <dbReference type="SMART" id="SM01104"/>
    </source>
</evidence>
<evidence type="ECO:0000256" key="4">
    <source>
        <dbReference type="ARBA" id="ARBA00022664"/>
    </source>
</evidence>
<feature type="compositionally biased region" description="Acidic residues" evidence="10">
    <location>
        <begin position="83"/>
        <end position="100"/>
    </location>
</feature>
<dbReference type="SMART" id="SM00738">
    <property type="entry name" value="NGN"/>
    <property type="match status" value="1"/>
</dbReference>
<keyword evidence="14" id="KW-0648">Protein biosynthesis</keyword>
<keyword evidence="4" id="KW-0507">mRNA processing</keyword>
<feature type="domain" description="KOW" evidence="12">
    <location>
        <begin position="479"/>
        <end position="507"/>
    </location>
</feature>
<dbReference type="GO" id="GO:0032044">
    <property type="term" value="C:DSIF complex"/>
    <property type="evidence" value="ECO:0007669"/>
    <property type="project" value="TreeGrafter"/>
</dbReference>
<dbReference type="InterPro" id="IPR036735">
    <property type="entry name" value="NGN_dom_sf"/>
</dbReference>
<dbReference type="FunFam" id="2.30.30.30:FF:000029">
    <property type="entry name" value="Transcription elongation factor SPT5"/>
    <property type="match status" value="1"/>
</dbReference>
<evidence type="ECO:0000256" key="3">
    <source>
        <dbReference type="ARBA" id="ARBA00020181"/>
    </source>
</evidence>
<dbReference type="InterPro" id="IPR039659">
    <property type="entry name" value="SPT5"/>
</dbReference>
<feature type="compositionally biased region" description="Acidic residues" evidence="10">
    <location>
        <begin position="11"/>
        <end position="20"/>
    </location>
</feature>
<evidence type="ECO:0000259" key="12">
    <source>
        <dbReference type="SMART" id="SM00739"/>
    </source>
</evidence>
<feature type="domain" description="KOW" evidence="12">
    <location>
        <begin position="694"/>
        <end position="721"/>
    </location>
</feature>
<dbReference type="Pfam" id="PF23291">
    <property type="entry name" value="KOW4_SPT5"/>
    <property type="match status" value="1"/>
</dbReference>
<proteinExistence type="inferred from homology"/>
<dbReference type="CDD" id="cd09888">
    <property type="entry name" value="NGN_Euk"/>
    <property type="match status" value="1"/>
</dbReference>
<feature type="domain" description="Spt5 C-terminal" evidence="13">
    <location>
        <begin position="790"/>
        <end position="935"/>
    </location>
</feature>
<comment type="subunit">
    <text evidence="8">Component of the SPT4-SPT5 complex. Interacts with RNA polymerase II.</text>
</comment>
<dbReference type="GO" id="GO:0006397">
    <property type="term" value="P:mRNA processing"/>
    <property type="evidence" value="ECO:0007669"/>
    <property type="project" value="UniProtKB-KW"/>
</dbReference>
<gene>
    <name evidence="14" type="ORF">BJ508DRAFT_46673</name>
</gene>
<feature type="domain" description="KOW" evidence="12">
    <location>
        <begin position="426"/>
        <end position="453"/>
    </location>
</feature>
<dbReference type="STRING" id="1160509.A0A3N4ID19"/>
<feature type="region of interest" description="Disordered" evidence="10">
    <location>
        <begin position="145"/>
        <end position="165"/>
    </location>
</feature>
<dbReference type="InterPro" id="IPR022581">
    <property type="entry name" value="Spt5_N"/>
</dbReference>
<reference evidence="14 15" key="1">
    <citation type="journal article" date="2018" name="Nat. Ecol. Evol.">
        <title>Pezizomycetes genomes reveal the molecular basis of ectomycorrhizal truffle lifestyle.</title>
        <authorList>
            <person name="Murat C."/>
            <person name="Payen T."/>
            <person name="Noel B."/>
            <person name="Kuo A."/>
            <person name="Morin E."/>
            <person name="Chen J."/>
            <person name="Kohler A."/>
            <person name="Krizsan K."/>
            <person name="Balestrini R."/>
            <person name="Da Silva C."/>
            <person name="Montanini B."/>
            <person name="Hainaut M."/>
            <person name="Levati E."/>
            <person name="Barry K.W."/>
            <person name="Belfiori B."/>
            <person name="Cichocki N."/>
            <person name="Clum A."/>
            <person name="Dockter R.B."/>
            <person name="Fauchery L."/>
            <person name="Guy J."/>
            <person name="Iotti M."/>
            <person name="Le Tacon F."/>
            <person name="Lindquist E.A."/>
            <person name="Lipzen A."/>
            <person name="Malagnac F."/>
            <person name="Mello A."/>
            <person name="Molinier V."/>
            <person name="Miyauchi S."/>
            <person name="Poulain J."/>
            <person name="Riccioni C."/>
            <person name="Rubini A."/>
            <person name="Sitrit Y."/>
            <person name="Splivallo R."/>
            <person name="Traeger S."/>
            <person name="Wang M."/>
            <person name="Zifcakova L."/>
            <person name="Wipf D."/>
            <person name="Zambonelli A."/>
            <person name="Paolocci F."/>
            <person name="Nowrousian M."/>
            <person name="Ottonello S."/>
            <person name="Baldrian P."/>
            <person name="Spatafora J.W."/>
            <person name="Henrissat B."/>
            <person name="Nagy L.G."/>
            <person name="Aury J.M."/>
            <person name="Wincker P."/>
            <person name="Grigoriev I.V."/>
            <person name="Bonfante P."/>
            <person name="Martin F.M."/>
        </authorList>
    </citation>
    <scope>NUCLEOTIDE SEQUENCE [LARGE SCALE GENOMIC DNA]</scope>
    <source>
        <strain evidence="14 15">RN42</strain>
    </source>
</reference>
<dbReference type="SUPFAM" id="SSF50104">
    <property type="entry name" value="Translation proteins SH3-like domain"/>
    <property type="match status" value="1"/>
</dbReference>